<dbReference type="EMBL" id="JAPWTJ010000039">
    <property type="protein sequence ID" value="KAJ8984362.1"/>
    <property type="molecule type" value="Genomic_DNA"/>
</dbReference>
<feature type="signal peptide" evidence="2">
    <location>
        <begin position="1"/>
        <end position="25"/>
    </location>
</feature>
<evidence type="ECO:0000256" key="1">
    <source>
        <dbReference type="SAM" id="MobiDB-lite"/>
    </source>
</evidence>
<feature type="chain" id="PRO_5046771919" evidence="2">
    <location>
        <begin position="26"/>
        <end position="276"/>
    </location>
</feature>
<evidence type="ECO:0000313" key="3">
    <source>
        <dbReference type="EMBL" id="KAJ8984362.1"/>
    </source>
</evidence>
<keyword evidence="4" id="KW-1185">Reference proteome</keyword>
<keyword evidence="2" id="KW-0732">Signal</keyword>
<feature type="region of interest" description="Disordered" evidence="1">
    <location>
        <begin position="148"/>
        <end position="177"/>
    </location>
</feature>
<dbReference type="Proteomes" id="UP001162164">
    <property type="component" value="Unassembled WGS sequence"/>
</dbReference>
<feature type="region of interest" description="Disordered" evidence="1">
    <location>
        <begin position="197"/>
        <end position="225"/>
    </location>
</feature>
<organism evidence="3 4">
    <name type="scientific">Molorchus minor</name>
    <dbReference type="NCBI Taxonomy" id="1323400"/>
    <lineage>
        <taxon>Eukaryota</taxon>
        <taxon>Metazoa</taxon>
        <taxon>Ecdysozoa</taxon>
        <taxon>Arthropoda</taxon>
        <taxon>Hexapoda</taxon>
        <taxon>Insecta</taxon>
        <taxon>Pterygota</taxon>
        <taxon>Neoptera</taxon>
        <taxon>Endopterygota</taxon>
        <taxon>Coleoptera</taxon>
        <taxon>Polyphaga</taxon>
        <taxon>Cucujiformia</taxon>
        <taxon>Chrysomeloidea</taxon>
        <taxon>Cerambycidae</taxon>
        <taxon>Lamiinae</taxon>
        <taxon>Monochamini</taxon>
        <taxon>Molorchus</taxon>
    </lineage>
</organism>
<accession>A0ABQ9K2Z2</accession>
<evidence type="ECO:0000313" key="4">
    <source>
        <dbReference type="Proteomes" id="UP001162164"/>
    </source>
</evidence>
<sequence>MKINRKTNILHSLLIAFVLFKISCALRNKRGSFIDVQVRSPKVFSGNLPEGSLDNPAVAINKQLDGVNVQDVVDKTDQLVLSFTGEDLNLKKGDGIWYSGIFLRDGIPFGQSESRIFNRVFKNEPRREKRELANDTEEEEIAIDEDIAKEEEQNDQPISRSGHWPHHDREFGERGPWDGHGEEYDIYGRPFRPVNPWYPNNNNGNGSGGKRPGVKDEEDEPGYEVTEPSVELLEPTTNIHLQTTATTTPATTTTTTSTTTIETFPDIDIRFGVTVV</sequence>
<name>A0ABQ9K2Z2_9CUCU</name>
<reference evidence="3" key="1">
    <citation type="journal article" date="2023" name="Insect Mol. Biol.">
        <title>Genome sequencing provides insights into the evolution of gene families encoding plant cell wall-degrading enzymes in longhorned beetles.</title>
        <authorList>
            <person name="Shin N.R."/>
            <person name="Okamura Y."/>
            <person name="Kirsch R."/>
            <person name="Pauchet Y."/>
        </authorList>
    </citation>
    <scope>NUCLEOTIDE SEQUENCE</scope>
    <source>
        <strain evidence="3">MMC_N1</strain>
    </source>
</reference>
<feature type="compositionally biased region" description="Basic and acidic residues" evidence="1">
    <location>
        <begin position="165"/>
        <end position="177"/>
    </location>
</feature>
<gene>
    <name evidence="3" type="ORF">NQ317_003509</name>
</gene>
<protein>
    <submittedName>
        <fullName evidence="3">Uncharacterized protein</fullName>
    </submittedName>
</protein>
<evidence type="ECO:0000256" key="2">
    <source>
        <dbReference type="SAM" id="SignalP"/>
    </source>
</evidence>
<proteinExistence type="predicted"/>
<comment type="caution">
    <text evidence="3">The sequence shown here is derived from an EMBL/GenBank/DDBJ whole genome shotgun (WGS) entry which is preliminary data.</text>
</comment>